<comment type="caution">
    <text evidence="6">The sequence shown here is derived from an EMBL/GenBank/DDBJ whole genome shotgun (WGS) entry which is preliminary data.</text>
</comment>
<dbReference type="PANTHER" id="PTHR10543">
    <property type="entry name" value="BETA-CAROTENE DIOXYGENASE"/>
    <property type="match status" value="1"/>
</dbReference>
<evidence type="ECO:0000256" key="4">
    <source>
        <dbReference type="ARBA" id="ARBA00023004"/>
    </source>
</evidence>
<dbReference type="InterPro" id="IPR004294">
    <property type="entry name" value="Carotenoid_Oase"/>
</dbReference>
<keyword evidence="3" id="KW-0479">Metal-binding</keyword>
<comment type="cofactor">
    <cofactor evidence="1">
        <name>Fe(2+)</name>
        <dbReference type="ChEBI" id="CHEBI:29033"/>
    </cofactor>
</comment>
<organism evidence="6 7">
    <name type="scientific">Nodularia harveyana UHCC-0300</name>
    <dbReference type="NCBI Taxonomy" id="2974287"/>
    <lineage>
        <taxon>Bacteria</taxon>
        <taxon>Bacillati</taxon>
        <taxon>Cyanobacteriota</taxon>
        <taxon>Cyanophyceae</taxon>
        <taxon>Nostocales</taxon>
        <taxon>Nodulariaceae</taxon>
        <taxon>Nodularia</taxon>
    </lineage>
</organism>
<dbReference type="EMBL" id="JAYGHG010000008">
    <property type="protein sequence ID" value="MEA5581244.1"/>
    <property type="molecule type" value="Genomic_DNA"/>
</dbReference>
<gene>
    <name evidence="6" type="ORF">VB620_07815</name>
</gene>
<keyword evidence="7" id="KW-1185">Reference proteome</keyword>
<name>A0ABU5UDK1_9CYAN</name>
<dbReference type="PANTHER" id="PTHR10543:SF139">
    <property type="entry name" value="DIOXYGENASE"/>
    <property type="match status" value="1"/>
</dbReference>
<evidence type="ECO:0000256" key="2">
    <source>
        <dbReference type="ARBA" id="ARBA00006787"/>
    </source>
</evidence>
<evidence type="ECO:0000256" key="5">
    <source>
        <dbReference type="SAM" id="MobiDB-lite"/>
    </source>
</evidence>
<dbReference type="RefSeq" id="WP_323195576.1">
    <property type="nucleotide sequence ID" value="NZ_JAYGHG010000008.1"/>
</dbReference>
<protein>
    <submittedName>
        <fullName evidence="6">Carotenoid oxygenase family protein</fullName>
    </submittedName>
</protein>
<proteinExistence type="inferred from homology"/>
<comment type="similarity">
    <text evidence="2">Belongs to the carotenoid oxygenase family.</text>
</comment>
<dbReference type="Proteomes" id="UP001302120">
    <property type="component" value="Unassembled WGS sequence"/>
</dbReference>
<feature type="region of interest" description="Disordered" evidence="5">
    <location>
        <begin position="1"/>
        <end position="25"/>
    </location>
</feature>
<accession>A0ABU5UDK1</accession>
<evidence type="ECO:0000313" key="6">
    <source>
        <dbReference type="EMBL" id="MEA5581244.1"/>
    </source>
</evidence>
<keyword evidence="4" id="KW-0408">Iron</keyword>
<evidence type="ECO:0000256" key="1">
    <source>
        <dbReference type="ARBA" id="ARBA00001954"/>
    </source>
</evidence>
<dbReference type="Pfam" id="PF03055">
    <property type="entry name" value="RPE65"/>
    <property type="match status" value="1"/>
</dbReference>
<reference evidence="6 7" key="1">
    <citation type="submission" date="2023-12" db="EMBL/GenBank/DDBJ databases">
        <title>Baltic Sea Cyanobacteria.</title>
        <authorList>
            <person name="Delbaje E."/>
            <person name="Fewer D.P."/>
            <person name="Shishido T.K."/>
        </authorList>
    </citation>
    <scope>NUCLEOTIDE SEQUENCE [LARGE SCALE GENOMIC DNA]</scope>
    <source>
        <strain evidence="6 7">UHCC-0300</strain>
    </source>
</reference>
<evidence type="ECO:0000256" key="3">
    <source>
        <dbReference type="ARBA" id="ARBA00022723"/>
    </source>
</evidence>
<evidence type="ECO:0000313" key="7">
    <source>
        <dbReference type="Proteomes" id="UP001302120"/>
    </source>
</evidence>
<sequence length="478" mass="52730">MTKTTPPLTHKTWSGAIAQPAKEFPPTPLPILSGQVPEGLRGTLYRNGPGRLERGGIHVGHWFDGDGAILAVHFTDAGATGVYRYVQTAGYQAETAAGKLLYGNYGMTAPGPIWNQWLKPMKNVANTSVLALPDRLLALWEGGNPHSLDLQTLETRGLDNLDGLNQGASYSAHPKVDQQTGEIFNFGVSPGLNGILNIYKSDFTGKIIQKSEVELQGISLIHDFVLAGKYLVFFIPALRLNLISVLTGIKSYSDSFEWKPQLGTEILVFDRETLCLVSRGETEPWFQWHFGNGYVDASGSVVVDFARYADFQTNQYLQEVATGKTHTPAKSTLTRVHLQPETAKVTSVEELLDRSCEFPNVPKANVGKPSPYTYMSSFREGTDISQEIVNTFGRFDHQTETFTEANLPENCYPSEPLPVQDAQNSAKTWVLTVVYDGNSHSSEVWVFDGDRLDAEPVCRLGLPSVIPHSFHGNFCEEM</sequence>